<gene>
    <name evidence="2" type="ORF">KCU98_g3463</name>
</gene>
<keyword evidence="3" id="KW-1185">Reference proteome</keyword>
<comment type="caution">
    <text evidence="2">The sequence shown here is derived from an EMBL/GenBank/DDBJ whole genome shotgun (WGS) entry which is preliminary data.</text>
</comment>
<dbReference type="PANTHER" id="PTHR36091:SF1">
    <property type="entry name" value="ALTERED INHERITANCE OF MITOCHONDRIA PROTEIN 9, MITOCHONDRIAL"/>
    <property type="match status" value="1"/>
</dbReference>
<dbReference type="InterPro" id="IPR051035">
    <property type="entry name" value="Mito_inheritance_9"/>
</dbReference>
<feature type="signal peptide" evidence="1">
    <location>
        <begin position="1"/>
        <end position="18"/>
    </location>
</feature>
<feature type="non-terminal residue" evidence="2">
    <location>
        <position position="517"/>
    </location>
</feature>
<evidence type="ECO:0000313" key="2">
    <source>
        <dbReference type="EMBL" id="KAG9987264.1"/>
    </source>
</evidence>
<name>A0A9P8G0R5_AURME</name>
<evidence type="ECO:0000313" key="3">
    <source>
        <dbReference type="Proteomes" id="UP000729357"/>
    </source>
</evidence>
<dbReference type="PANTHER" id="PTHR36091">
    <property type="entry name" value="ALTERED INHERITANCE OF MITOCHONDRIA PROTEIN 9, MITOCHONDRIAL"/>
    <property type="match status" value="1"/>
</dbReference>
<sequence length="517" mass="57489">MKLNSIALVSILAATVLATPIPDAAAAGYGSYGNYGKYGNYGNYGSYSRDAEAEALEKRAALPSYGNYGNYGNYGKYGSYGSYPPQEKRAAPGAGLPSYGTYGDYGSYPEPKPNVPATAGAGLPSYSDYGSYVDFENGELYNYTSRRFLINEKDELAKRRVRFDVNALGARAAKTAAPEGTTAVNIEKVHEGIYTKTYVIRFSNGVKLMAKIFNPDEHHSIVSTLSEIRTAKFAHIFTAVPAFRHTDLAIKAEDNDVAAPFVLTLAPKGVPLSSVWSDMNPLEQQGTMHAVMTYITRWSNFKYPGYGDVSSRDRRTTSLTIDVDAAAGKAKRYSAGRDDTLLRPAPWKRNITADTIYVDPDSSYRIKGILDWRYAEVAPAYRQVNQPAFIMYGDAGSSSAPETVHDIYVRLVSGRPMTHIVQALRFKKTTEYWLLESAHDIIKDNGISFLTRAIEYIQTERHDIAEMLEDDPELSITKLSKKFEPQIAFHRRKDYLMQKVRAELGDLVAEDWTVRPD</sequence>
<dbReference type="EMBL" id="JAHFXS010000239">
    <property type="protein sequence ID" value="KAG9987264.1"/>
    <property type="molecule type" value="Genomic_DNA"/>
</dbReference>
<reference evidence="2" key="2">
    <citation type="submission" date="2021-08" db="EMBL/GenBank/DDBJ databases">
        <authorList>
            <person name="Gostincar C."/>
            <person name="Sun X."/>
            <person name="Song Z."/>
            <person name="Gunde-Cimerman N."/>
        </authorList>
    </citation>
    <scope>NUCLEOTIDE SEQUENCE</scope>
    <source>
        <strain evidence="2">EXF-9298</strain>
    </source>
</reference>
<dbReference type="Proteomes" id="UP000729357">
    <property type="component" value="Unassembled WGS sequence"/>
</dbReference>
<protein>
    <submittedName>
        <fullName evidence="2">Uncharacterized protein</fullName>
    </submittedName>
</protein>
<dbReference type="GO" id="GO:0005739">
    <property type="term" value="C:mitochondrion"/>
    <property type="evidence" value="ECO:0007669"/>
    <property type="project" value="TreeGrafter"/>
</dbReference>
<feature type="chain" id="PRO_5040375111" evidence="1">
    <location>
        <begin position="19"/>
        <end position="517"/>
    </location>
</feature>
<proteinExistence type="predicted"/>
<reference evidence="2" key="1">
    <citation type="journal article" date="2021" name="J Fungi (Basel)">
        <title>Virulence traits and population genomics of the black yeast Aureobasidium melanogenum.</title>
        <authorList>
            <person name="Cernosa A."/>
            <person name="Sun X."/>
            <person name="Gostincar C."/>
            <person name="Fang C."/>
            <person name="Gunde-Cimerman N."/>
            <person name="Song Z."/>
        </authorList>
    </citation>
    <scope>NUCLEOTIDE SEQUENCE</scope>
    <source>
        <strain evidence="2">EXF-9298</strain>
    </source>
</reference>
<organism evidence="2 3">
    <name type="scientific">Aureobasidium melanogenum</name>
    <name type="common">Aureobasidium pullulans var. melanogenum</name>
    <dbReference type="NCBI Taxonomy" id="46634"/>
    <lineage>
        <taxon>Eukaryota</taxon>
        <taxon>Fungi</taxon>
        <taxon>Dikarya</taxon>
        <taxon>Ascomycota</taxon>
        <taxon>Pezizomycotina</taxon>
        <taxon>Dothideomycetes</taxon>
        <taxon>Dothideomycetidae</taxon>
        <taxon>Dothideales</taxon>
        <taxon>Saccotheciaceae</taxon>
        <taxon>Aureobasidium</taxon>
    </lineage>
</organism>
<dbReference type="AlphaFoldDB" id="A0A9P8G0R5"/>
<keyword evidence="1" id="KW-0732">Signal</keyword>
<accession>A0A9P8G0R5</accession>
<evidence type="ECO:0000256" key="1">
    <source>
        <dbReference type="SAM" id="SignalP"/>
    </source>
</evidence>